<accession>A0AAD1XHV0</accession>
<name>A0AAD1XHV0_EUPCR</name>
<evidence type="ECO:0000313" key="3">
    <source>
        <dbReference type="Proteomes" id="UP001295684"/>
    </source>
</evidence>
<reference evidence="2" key="1">
    <citation type="submission" date="2023-07" db="EMBL/GenBank/DDBJ databases">
        <authorList>
            <consortium name="AG Swart"/>
            <person name="Singh M."/>
            <person name="Singh A."/>
            <person name="Seah K."/>
            <person name="Emmerich C."/>
        </authorList>
    </citation>
    <scope>NUCLEOTIDE SEQUENCE</scope>
    <source>
        <strain evidence="2">DP1</strain>
    </source>
</reference>
<dbReference type="PANTHER" id="PTHR39767:SF2">
    <property type="entry name" value="CHROMOSOME UNDETERMINED SCAFFOLD_1, WHOLE GENOME SHOTGUN SEQUENCE"/>
    <property type="match status" value="1"/>
</dbReference>
<feature type="compositionally biased region" description="Low complexity" evidence="1">
    <location>
        <begin position="33"/>
        <end position="44"/>
    </location>
</feature>
<sequence>MRTQTSSQRKAQPENRVQQDDSQAPGETPAHQASSAASAAAVAESVPSGPSRLIIRTRNNDDSILRFDSTNNDFSYSFRMNPSERRFDLRHGPTSILRFNEDGSEIQCGEDVMLRTDALEVQGLWRFSDSQLYYNGVPQWKLVHDELFRVGQLAEGWSLPDSVTQCGAVHMLGGYCATSNENLVKVFDNLPSHTRIKIEANFHFLDSWGGETAFLRVSENEELGTLNYAWTDSYDYVSARNAVNVCGRDIGDGKFNSFISFEMLHSFNQIRVMFGTSLEQKACAASYGISSFRIYVL</sequence>
<organism evidence="2 3">
    <name type="scientific">Euplotes crassus</name>
    <dbReference type="NCBI Taxonomy" id="5936"/>
    <lineage>
        <taxon>Eukaryota</taxon>
        <taxon>Sar</taxon>
        <taxon>Alveolata</taxon>
        <taxon>Ciliophora</taxon>
        <taxon>Intramacronucleata</taxon>
        <taxon>Spirotrichea</taxon>
        <taxon>Hypotrichia</taxon>
        <taxon>Euplotida</taxon>
        <taxon>Euplotidae</taxon>
        <taxon>Moneuplotes</taxon>
    </lineage>
</organism>
<dbReference type="Proteomes" id="UP001295684">
    <property type="component" value="Unassembled WGS sequence"/>
</dbReference>
<feature type="compositionally biased region" description="Polar residues" evidence="1">
    <location>
        <begin position="1"/>
        <end position="10"/>
    </location>
</feature>
<protein>
    <submittedName>
        <fullName evidence="2">Uncharacterized protein</fullName>
    </submittedName>
</protein>
<proteinExistence type="predicted"/>
<dbReference type="AlphaFoldDB" id="A0AAD1XHV0"/>
<dbReference type="EMBL" id="CAMPGE010014308">
    <property type="protein sequence ID" value="CAI2372987.1"/>
    <property type="molecule type" value="Genomic_DNA"/>
</dbReference>
<evidence type="ECO:0000313" key="2">
    <source>
        <dbReference type="EMBL" id="CAI2372987.1"/>
    </source>
</evidence>
<dbReference type="PANTHER" id="PTHR39767">
    <property type="entry name" value="CALCIUM/CALMODULIN-BINDING MEMBRANE PROTEIN PCM4-RELATED"/>
    <property type="match status" value="1"/>
</dbReference>
<keyword evidence="3" id="KW-1185">Reference proteome</keyword>
<gene>
    <name evidence="2" type="ORF">ECRASSUSDP1_LOCUS14324</name>
</gene>
<feature type="region of interest" description="Disordered" evidence="1">
    <location>
        <begin position="1"/>
        <end position="44"/>
    </location>
</feature>
<comment type="caution">
    <text evidence="2">The sequence shown here is derived from an EMBL/GenBank/DDBJ whole genome shotgun (WGS) entry which is preliminary data.</text>
</comment>
<evidence type="ECO:0000256" key="1">
    <source>
        <dbReference type="SAM" id="MobiDB-lite"/>
    </source>
</evidence>